<evidence type="ECO:0000313" key="1">
    <source>
        <dbReference type="EMBL" id="UOF01320.1"/>
    </source>
</evidence>
<name>A0ABY4C8Q8_9BACT</name>
<proteinExistence type="predicted"/>
<evidence type="ECO:0000313" key="2">
    <source>
        <dbReference type="Proteomes" id="UP000830116"/>
    </source>
</evidence>
<protein>
    <submittedName>
        <fullName evidence="1">Uncharacterized protein</fullName>
    </submittedName>
</protein>
<reference evidence="1" key="1">
    <citation type="submission" date="2022-03" db="EMBL/GenBank/DDBJ databases">
        <title>Genome Identification and Characterization of new species Bdellovibrio reynosense LBG001 sp. nov. from a Mexico soil sample.</title>
        <authorList>
            <person name="Camilli A."/>
            <person name="Ajao Y."/>
            <person name="Guo X."/>
        </authorList>
    </citation>
    <scope>NUCLEOTIDE SEQUENCE</scope>
    <source>
        <strain evidence="1">LBG001</strain>
    </source>
</reference>
<dbReference type="RefSeq" id="WP_243537756.1">
    <property type="nucleotide sequence ID" value="NZ_CP093442.1"/>
</dbReference>
<accession>A0ABY4C8Q8</accession>
<organism evidence="1 2">
    <name type="scientific">Bdellovibrio reynosensis</name>
    <dbReference type="NCBI Taxonomy" id="2835041"/>
    <lineage>
        <taxon>Bacteria</taxon>
        <taxon>Pseudomonadati</taxon>
        <taxon>Bdellovibrionota</taxon>
        <taxon>Bdellovibrionia</taxon>
        <taxon>Bdellovibrionales</taxon>
        <taxon>Pseudobdellovibrionaceae</taxon>
        <taxon>Bdellovibrio</taxon>
    </lineage>
</organism>
<keyword evidence="2" id="KW-1185">Reference proteome</keyword>
<dbReference type="EMBL" id="CP093442">
    <property type="protein sequence ID" value="UOF01320.1"/>
    <property type="molecule type" value="Genomic_DNA"/>
</dbReference>
<gene>
    <name evidence="1" type="ORF">MNR06_16620</name>
</gene>
<dbReference type="Proteomes" id="UP000830116">
    <property type="component" value="Chromosome"/>
</dbReference>
<sequence length="97" mass="10946">MIIAAHYCVYKELLSQQPLNKVEAQSYIKSQLKAHFLNLDSNAVKALSIMGLESYAYAIQIQLLSLQYKVVLHPVGSYEFIGILKDLVTQTFPELTV</sequence>